<evidence type="ECO:0000313" key="19">
    <source>
        <dbReference type="Proteomes" id="UP000486351"/>
    </source>
</evidence>
<evidence type="ECO:0000313" key="20">
    <source>
        <dbReference type="Proteomes" id="UP000488956"/>
    </source>
</evidence>
<evidence type="ECO:0000313" key="12">
    <source>
        <dbReference type="Proteomes" id="UP000433483"/>
    </source>
</evidence>
<evidence type="ECO:0000313" key="2">
    <source>
        <dbReference type="EMBL" id="KAE8983416.1"/>
    </source>
</evidence>
<evidence type="ECO:0000313" key="5">
    <source>
        <dbReference type="EMBL" id="KAE9105336.1"/>
    </source>
</evidence>
<accession>A0A6A3WEY7</accession>
<evidence type="ECO:0000313" key="3">
    <source>
        <dbReference type="EMBL" id="KAE9081411.1"/>
    </source>
</evidence>
<dbReference type="Proteomes" id="UP000437068">
    <property type="component" value="Unassembled WGS sequence"/>
</dbReference>
<dbReference type="Proteomes" id="UP000433483">
    <property type="component" value="Unassembled WGS sequence"/>
</dbReference>
<evidence type="ECO:0000313" key="4">
    <source>
        <dbReference type="EMBL" id="KAE9082231.1"/>
    </source>
</evidence>
<evidence type="ECO:0000313" key="6">
    <source>
        <dbReference type="EMBL" id="KAE9183873.1"/>
    </source>
</evidence>
<dbReference type="Proteomes" id="UP000476176">
    <property type="component" value="Unassembled WGS sequence"/>
</dbReference>
<dbReference type="EMBL" id="QXGE01001966">
    <property type="protein sequence ID" value="KAE9286349.1"/>
    <property type="molecule type" value="Genomic_DNA"/>
</dbReference>
<evidence type="ECO:0000313" key="13">
    <source>
        <dbReference type="Proteomes" id="UP000437068"/>
    </source>
</evidence>
<proteinExistence type="predicted"/>
<dbReference type="EMBL" id="QXGC01002011">
    <property type="protein sequence ID" value="KAE9192207.1"/>
    <property type="molecule type" value="Genomic_DNA"/>
</dbReference>
<evidence type="ECO:0000313" key="10">
    <source>
        <dbReference type="EMBL" id="KAE9355389.1"/>
    </source>
</evidence>
<dbReference type="EMBL" id="QXGD01002015">
    <property type="protein sequence ID" value="KAE9195056.1"/>
    <property type="molecule type" value="Genomic_DNA"/>
</dbReference>
<evidence type="ECO:0000313" key="18">
    <source>
        <dbReference type="Proteomes" id="UP000476176"/>
    </source>
</evidence>
<dbReference type="EMBL" id="QXGB01001911">
    <property type="protein sequence ID" value="KAE9183873.1"/>
    <property type="molecule type" value="Genomic_DNA"/>
</dbReference>
<dbReference type="AlphaFoldDB" id="A0A6A3WEY7"/>
<dbReference type="Proteomes" id="UP000441208">
    <property type="component" value="Unassembled WGS sequence"/>
</dbReference>
<dbReference type="Proteomes" id="UP000488956">
    <property type="component" value="Unassembled WGS sequence"/>
</dbReference>
<dbReference type="EMBL" id="QXFY01000134">
    <property type="protein sequence ID" value="KAE9355389.1"/>
    <property type="molecule type" value="Genomic_DNA"/>
</dbReference>
<evidence type="ECO:0000313" key="11">
    <source>
        <dbReference type="Proteomes" id="UP000429523"/>
    </source>
</evidence>
<dbReference type="EMBL" id="QXGA01002025">
    <property type="protein sequence ID" value="KAE9105336.1"/>
    <property type="molecule type" value="Genomic_DNA"/>
</dbReference>
<dbReference type="EMBL" id="QXGF01002001">
    <property type="protein sequence ID" value="KAE8926644.1"/>
    <property type="molecule type" value="Genomic_DNA"/>
</dbReference>
<evidence type="ECO:0000313" key="9">
    <source>
        <dbReference type="EMBL" id="KAE9286349.1"/>
    </source>
</evidence>
<name>A0A6A3WEY7_9STRA</name>
<reference evidence="11 12" key="1">
    <citation type="submission" date="2018-08" db="EMBL/GenBank/DDBJ databases">
        <title>Genomic investigation of the strawberry pathogen Phytophthora fragariae indicates pathogenicity is determined by transcriptional variation in three key races.</title>
        <authorList>
            <person name="Adams T.M."/>
            <person name="Armitage A.D."/>
            <person name="Sobczyk M.K."/>
            <person name="Bates H.J."/>
            <person name="Dunwell J.M."/>
            <person name="Nellist C.F."/>
            <person name="Harrison R.J."/>
        </authorList>
    </citation>
    <scope>NUCLEOTIDE SEQUENCE [LARGE SCALE GENOMIC DNA]</scope>
    <source>
        <strain evidence="9 13">A4</strain>
        <strain evidence="8 14">BC-1</strain>
        <strain evidence="7 18">BC-23</strain>
        <strain evidence="6 12">NOV-27</strain>
        <strain evidence="5 15">NOV-5</strain>
        <strain evidence="4 16">NOV-71</strain>
        <strain evidence="10 19">NOV-77</strain>
        <strain evidence="1 11">NOV-9</strain>
        <strain evidence="3 20">ONT-3</strain>
        <strain evidence="2 17">SCRP245</strain>
    </source>
</reference>
<dbReference type="Proteomes" id="UP000486351">
    <property type="component" value="Unassembled WGS sequence"/>
</dbReference>
<evidence type="ECO:0000313" key="16">
    <source>
        <dbReference type="Proteomes" id="UP000441208"/>
    </source>
</evidence>
<evidence type="ECO:0000313" key="8">
    <source>
        <dbReference type="EMBL" id="KAE9195056.1"/>
    </source>
</evidence>
<evidence type="ECO:0000313" key="14">
    <source>
        <dbReference type="Proteomes" id="UP000440367"/>
    </source>
</evidence>
<evidence type="ECO:0000313" key="1">
    <source>
        <dbReference type="EMBL" id="KAE8926644.1"/>
    </source>
</evidence>
<evidence type="ECO:0000313" key="15">
    <source>
        <dbReference type="Proteomes" id="UP000440732"/>
    </source>
</evidence>
<evidence type="ECO:0000313" key="7">
    <source>
        <dbReference type="EMBL" id="KAE9192207.1"/>
    </source>
</evidence>
<comment type="caution">
    <text evidence="6">The sequence shown here is derived from an EMBL/GenBank/DDBJ whole genome shotgun (WGS) entry which is preliminary data.</text>
</comment>
<evidence type="ECO:0000313" key="17">
    <source>
        <dbReference type="Proteomes" id="UP000460718"/>
    </source>
</evidence>
<dbReference type="Proteomes" id="UP000460718">
    <property type="component" value="Unassembled WGS sequence"/>
</dbReference>
<dbReference type="Proteomes" id="UP000429523">
    <property type="component" value="Unassembled WGS sequence"/>
</dbReference>
<dbReference type="EMBL" id="QXFZ01001986">
    <property type="protein sequence ID" value="KAE9082231.1"/>
    <property type="molecule type" value="Genomic_DNA"/>
</dbReference>
<dbReference type="Proteomes" id="UP000440732">
    <property type="component" value="Unassembled WGS sequence"/>
</dbReference>
<sequence>MYNYLHAEMKDLEDQAAMSIESATEYMQNMFAQVFSSHSTEPLDDSKFHYPQLDEAETDALLRLFKTKTAR</sequence>
<dbReference type="OrthoDB" id="129512at2759"/>
<organism evidence="6 12">
    <name type="scientific">Phytophthora fragariae</name>
    <dbReference type="NCBI Taxonomy" id="53985"/>
    <lineage>
        <taxon>Eukaryota</taxon>
        <taxon>Sar</taxon>
        <taxon>Stramenopiles</taxon>
        <taxon>Oomycota</taxon>
        <taxon>Peronosporomycetes</taxon>
        <taxon>Peronosporales</taxon>
        <taxon>Peronosporaceae</taxon>
        <taxon>Phytophthora</taxon>
    </lineage>
</organism>
<keyword evidence="12" id="KW-1185">Reference proteome</keyword>
<gene>
    <name evidence="9" type="ORF">PF001_g21485</name>
    <name evidence="8" type="ORF">PF002_g23434</name>
    <name evidence="7" type="ORF">PF004_g21377</name>
    <name evidence="6" type="ORF">PF005_g21904</name>
    <name evidence="5" type="ORF">PF006_g21670</name>
    <name evidence="4" type="ORF">PF007_g22350</name>
    <name evidence="10" type="ORF">PF008_g4088</name>
    <name evidence="1" type="ORF">PF009_g23170</name>
    <name evidence="3" type="ORF">PF010_g22006</name>
    <name evidence="2" type="ORF">PF011_g21197</name>
</gene>
<dbReference type="Proteomes" id="UP000440367">
    <property type="component" value="Unassembled WGS sequence"/>
</dbReference>
<dbReference type="EMBL" id="QXFW01001984">
    <property type="protein sequence ID" value="KAE8983416.1"/>
    <property type="molecule type" value="Genomic_DNA"/>
</dbReference>
<protein>
    <submittedName>
        <fullName evidence="6">Uncharacterized protein</fullName>
    </submittedName>
</protein>
<dbReference type="EMBL" id="QXFX01002045">
    <property type="protein sequence ID" value="KAE9081411.1"/>
    <property type="molecule type" value="Genomic_DNA"/>
</dbReference>